<name>A0AA39F2G5_MICHY</name>
<dbReference type="Proteomes" id="UP001168972">
    <property type="component" value="Unassembled WGS sequence"/>
</dbReference>
<sequence length="190" mass="20691">MRQLEQFNRNRSVSLSMSFQATGSTRTLYPAPMIKLHVLYSEYSDGKRGPKGAAGPPGPIGPSGVTGQRGIPGTPGHDGKPGIPGIVAWEVRRNNSKTNELLIPPSILNEDLPNRIITAPERTNLQLRCGASGNPKPMIQWSKISGTAMPMGSWHAEEDSYSFTEYVHPRSCDMSRILHTPQDRSSGSDP</sequence>
<feature type="region of interest" description="Disordered" evidence="1">
    <location>
        <begin position="45"/>
        <end position="82"/>
    </location>
</feature>
<reference evidence="2" key="2">
    <citation type="submission" date="2023-03" db="EMBL/GenBank/DDBJ databases">
        <authorList>
            <person name="Inwood S.N."/>
            <person name="Skelly J.G."/>
            <person name="Guhlin J."/>
            <person name="Harrop T.W.R."/>
            <person name="Goldson S.G."/>
            <person name="Dearden P.K."/>
        </authorList>
    </citation>
    <scope>NUCLEOTIDE SEQUENCE</scope>
    <source>
        <strain evidence="2">Lincoln</strain>
        <tissue evidence="2">Whole body</tissue>
    </source>
</reference>
<dbReference type="Pfam" id="PF01391">
    <property type="entry name" value="Collagen"/>
    <property type="match status" value="1"/>
</dbReference>
<accession>A0AA39F2G5</accession>
<dbReference type="InterPro" id="IPR008160">
    <property type="entry name" value="Collagen"/>
</dbReference>
<comment type="caution">
    <text evidence="2">The sequence shown here is derived from an EMBL/GenBank/DDBJ whole genome shotgun (WGS) entry which is preliminary data.</text>
</comment>
<dbReference type="EMBL" id="JAQQBR010001834">
    <property type="protein sequence ID" value="KAK0161718.1"/>
    <property type="molecule type" value="Genomic_DNA"/>
</dbReference>
<protein>
    <recommendedName>
        <fullName evidence="4">Ig-like domain-containing protein</fullName>
    </recommendedName>
</protein>
<evidence type="ECO:0000256" key="1">
    <source>
        <dbReference type="SAM" id="MobiDB-lite"/>
    </source>
</evidence>
<dbReference type="InterPro" id="IPR013783">
    <property type="entry name" value="Ig-like_fold"/>
</dbReference>
<reference evidence="2" key="1">
    <citation type="journal article" date="2023" name="bioRxiv">
        <title>Scaffold-level genome assemblies of two parasitoid biocontrol wasps reveal the parthenogenesis mechanism and an associated novel virus.</title>
        <authorList>
            <person name="Inwood S."/>
            <person name="Skelly J."/>
            <person name="Guhlin J."/>
            <person name="Harrop T."/>
            <person name="Goldson S."/>
            <person name="Dearden P."/>
        </authorList>
    </citation>
    <scope>NUCLEOTIDE SEQUENCE</scope>
    <source>
        <strain evidence="2">Lincoln</strain>
        <tissue evidence="2">Whole body</tissue>
    </source>
</reference>
<dbReference type="InterPro" id="IPR036179">
    <property type="entry name" value="Ig-like_dom_sf"/>
</dbReference>
<evidence type="ECO:0000313" key="3">
    <source>
        <dbReference type="Proteomes" id="UP001168972"/>
    </source>
</evidence>
<keyword evidence="3" id="KW-1185">Reference proteome</keyword>
<gene>
    <name evidence="2" type="ORF">PV327_008136</name>
</gene>
<proteinExistence type="predicted"/>
<dbReference type="SUPFAM" id="SSF48726">
    <property type="entry name" value="Immunoglobulin"/>
    <property type="match status" value="1"/>
</dbReference>
<dbReference type="AlphaFoldDB" id="A0AA39F2G5"/>
<evidence type="ECO:0000313" key="2">
    <source>
        <dbReference type="EMBL" id="KAK0161718.1"/>
    </source>
</evidence>
<organism evidence="2 3">
    <name type="scientific">Microctonus hyperodae</name>
    <name type="common">Parasitoid wasp</name>
    <dbReference type="NCBI Taxonomy" id="165561"/>
    <lineage>
        <taxon>Eukaryota</taxon>
        <taxon>Metazoa</taxon>
        <taxon>Ecdysozoa</taxon>
        <taxon>Arthropoda</taxon>
        <taxon>Hexapoda</taxon>
        <taxon>Insecta</taxon>
        <taxon>Pterygota</taxon>
        <taxon>Neoptera</taxon>
        <taxon>Endopterygota</taxon>
        <taxon>Hymenoptera</taxon>
        <taxon>Apocrita</taxon>
        <taxon>Ichneumonoidea</taxon>
        <taxon>Braconidae</taxon>
        <taxon>Euphorinae</taxon>
        <taxon>Microctonus</taxon>
    </lineage>
</organism>
<dbReference type="Gene3D" id="2.60.40.10">
    <property type="entry name" value="Immunoglobulins"/>
    <property type="match status" value="1"/>
</dbReference>
<evidence type="ECO:0008006" key="4">
    <source>
        <dbReference type="Google" id="ProtNLM"/>
    </source>
</evidence>